<comment type="caution">
    <text evidence="2">The sequence shown here is derived from an EMBL/GenBank/DDBJ whole genome shotgun (WGS) entry which is preliminary data.</text>
</comment>
<dbReference type="Proteomes" id="UP000294848">
    <property type="component" value="Unassembled WGS sequence"/>
</dbReference>
<dbReference type="GO" id="GO:0016491">
    <property type="term" value="F:oxidoreductase activity"/>
    <property type="evidence" value="ECO:0007669"/>
    <property type="project" value="InterPro"/>
</dbReference>
<proteinExistence type="predicted"/>
<dbReference type="Pfam" id="PF08240">
    <property type="entry name" value="ADH_N"/>
    <property type="match status" value="1"/>
</dbReference>
<dbReference type="PANTHER" id="PTHR44013">
    <property type="entry name" value="ZINC-TYPE ALCOHOL DEHYDROGENASE-LIKE PROTEIN C16A3.02C"/>
    <property type="match status" value="1"/>
</dbReference>
<evidence type="ECO:0000259" key="1">
    <source>
        <dbReference type="SMART" id="SM00829"/>
    </source>
</evidence>
<dbReference type="SMART" id="SM00829">
    <property type="entry name" value="PKS_ER"/>
    <property type="match status" value="1"/>
</dbReference>
<dbReference type="EMBL" id="SNWI01000001">
    <property type="protein sequence ID" value="TDO05493.1"/>
    <property type="molecule type" value="Genomic_DNA"/>
</dbReference>
<reference evidence="2 3" key="1">
    <citation type="submission" date="2019-03" db="EMBL/GenBank/DDBJ databases">
        <title>Freshwater and sediment microbial communities from various areas in North America, analyzing microbe dynamics in response to fracking.</title>
        <authorList>
            <person name="Lamendella R."/>
        </authorList>
    </citation>
    <scope>NUCLEOTIDE SEQUENCE [LARGE SCALE GENOMIC DNA]</scope>
    <source>
        <strain evidence="2 3">114D</strain>
    </source>
</reference>
<protein>
    <submittedName>
        <fullName evidence="2">NADPH:quinone reductase-like Zn-dependent oxidoreductase</fullName>
    </submittedName>
</protein>
<dbReference type="CDD" id="cd08267">
    <property type="entry name" value="MDR1"/>
    <property type="match status" value="1"/>
</dbReference>
<dbReference type="Pfam" id="PF13602">
    <property type="entry name" value="ADH_zinc_N_2"/>
    <property type="match status" value="1"/>
</dbReference>
<sequence>MERMMKAIVATGYGGPDVLKLKQVPVPEPKANEVLVEVHAASATTADGMMRTGNPYVGRLVTGILKPKHVIPGTGFAGVVKAVGSLVKDFRQGDRVFGETTLGFSTNAEYVAVRENDVMLPMPDNLSFVEAALFCDGHLTSLNFLTGIGHIQAGQKILINGASGSLGTAAIQLAKHFGAEVTGVCSSRNVGLVKSLGADHVIDYTKKDFTKLGNSYDVVYDAIGKSSFSKCKYILTDSGVYLSPVLRFSLLVQMARTALFGKKKAKFGATGLLSEKELRKLLRELVDLFKEGRLKTLIDRQYPLEKVAEAHTYIASGHKKGNVVIVVKS</sequence>
<dbReference type="InterPro" id="IPR052733">
    <property type="entry name" value="Chloroplast_QOR"/>
</dbReference>
<name>A0A4R6HAF2_9BACT</name>
<gene>
    <name evidence="2" type="ORF">DET52_101853</name>
</gene>
<dbReference type="RefSeq" id="WP_208111669.1">
    <property type="nucleotide sequence ID" value="NZ_SNWI01000001.1"/>
</dbReference>
<dbReference type="InterPro" id="IPR036291">
    <property type="entry name" value="NAD(P)-bd_dom_sf"/>
</dbReference>
<dbReference type="InterPro" id="IPR011032">
    <property type="entry name" value="GroES-like_sf"/>
</dbReference>
<organism evidence="2 3">
    <name type="scientific">Sunxiuqinia elliptica</name>
    <dbReference type="NCBI Taxonomy" id="655355"/>
    <lineage>
        <taxon>Bacteria</taxon>
        <taxon>Pseudomonadati</taxon>
        <taxon>Bacteroidota</taxon>
        <taxon>Bacteroidia</taxon>
        <taxon>Marinilabiliales</taxon>
        <taxon>Prolixibacteraceae</taxon>
        <taxon>Sunxiuqinia</taxon>
    </lineage>
</organism>
<dbReference type="InterPro" id="IPR020843">
    <property type="entry name" value="ER"/>
</dbReference>
<accession>A0A4R6HAF2</accession>
<evidence type="ECO:0000313" key="3">
    <source>
        <dbReference type="Proteomes" id="UP000294848"/>
    </source>
</evidence>
<dbReference type="PANTHER" id="PTHR44013:SF1">
    <property type="entry name" value="ZINC-TYPE ALCOHOL DEHYDROGENASE-LIKE PROTEIN C16A3.02C"/>
    <property type="match status" value="1"/>
</dbReference>
<dbReference type="SUPFAM" id="SSF51735">
    <property type="entry name" value="NAD(P)-binding Rossmann-fold domains"/>
    <property type="match status" value="1"/>
</dbReference>
<dbReference type="InterPro" id="IPR013154">
    <property type="entry name" value="ADH-like_N"/>
</dbReference>
<dbReference type="SUPFAM" id="SSF50129">
    <property type="entry name" value="GroES-like"/>
    <property type="match status" value="1"/>
</dbReference>
<dbReference type="AlphaFoldDB" id="A0A4R6HAF2"/>
<feature type="domain" description="Enoyl reductase (ER)" evidence="1">
    <location>
        <begin position="14"/>
        <end position="325"/>
    </location>
</feature>
<dbReference type="Gene3D" id="3.90.180.10">
    <property type="entry name" value="Medium-chain alcohol dehydrogenases, catalytic domain"/>
    <property type="match status" value="1"/>
</dbReference>
<evidence type="ECO:0000313" key="2">
    <source>
        <dbReference type="EMBL" id="TDO05493.1"/>
    </source>
</evidence>
<dbReference type="Gene3D" id="3.40.50.720">
    <property type="entry name" value="NAD(P)-binding Rossmann-like Domain"/>
    <property type="match status" value="1"/>
</dbReference>